<evidence type="ECO:0000313" key="2">
    <source>
        <dbReference type="Proteomes" id="UP000001070"/>
    </source>
</evidence>
<dbReference type="HOGENOM" id="CLU_1200925_0_0_1"/>
<protein>
    <submittedName>
        <fullName evidence="1">GH24655</fullName>
    </submittedName>
</protein>
<dbReference type="PhylomeDB" id="B4JMN0"/>
<sequence>MSEFSDNACDSVGVEQFANLQQPEQVMDAENNVGDATEIELLKKFVTLCLEHTVTDNKRVEQLITYEQNRSSVILDEKMRLLTRLTIPIENKVFTVEHIINIQGKLLEQFHKLFKSEKEYLRAYDAHCNKVICANKEINNTAGYDEYTEMDGITLADVIDNVRKAHSDLDGVCADKIVKFELERQESEAKYKSLLKEIETFESYYQMAIDYMEQLKFKSEMRLRAEKLQIK</sequence>
<dbReference type="EMBL" id="CH916371">
    <property type="protein sequence ID" value="EDV91973.1"/>
    <property type="molecule type" value="Genomic_DNA"/>
</dbReference>
<accession>B4JMN0</accession>
<dbReference type="OMA" id="YDEYTEM"/>
<proteinExistence type="predicted"/>
<dbReference type="InParanoid" id="B4JMN0"/>
<dbReference type="OrthoDB" id="7837557at2759"/>
<reference evidence="1 2" key="1">
    <citation type="journal article" date="2007" name="Nature">
        <title>Evolution of genes and genomes on the Drosophila phylogeny.</title>
        <authorList>
            <consortium name="Drosophila 12 Genomes Consortium"/>
            <person name="Clark A.G."/>
            <person name="Eisen M.B."/>
            <person name="Smith D.R."/>
            <person name="Bergman C.M."/>
            <person name="Oliver B."/>
            <person name="Markow T.A."/>
            <person name="Kaufman T.C."/>
            <person name="Kellis M."/>
            <person name="Gelbart W."/>
            <person name="Iyer V.N."/>
            <person name="Pollard D.A."/>
            <person name="Sackton T.B."/>
            <person name="Larracuente A.M."/>
            <person name="Singh N.D."/>
            <person name="Abad J.P."/>
            <person name="Abt D.N."/>
            <person name="Adryan B."/>
            <person name="Aguade M."/>
            <person name="Akashi H."/>
            <person name="Anderson W.W."/>
            <person name="Aquadro C.F."/>
            <person name="Ardell D.H."/>
            <person name="Arguello R."/>
            <person name="Artieri C.G."/>
            <person name="Barbash D.A."/>
            <person name="Barker D."/>
            <person name="Barsanti P."/>
            <person name="Batterham P."/>
            <person name="Batzoglou S."/>
            <person name="Begun D."/>
            <person name="Bhutkar A."/>
            <person name="Blanco E."/>
            <person name="Bosak S.A."/>
            <person name="Bradley R.K."/>
            <person name="Brand A.D."/>
            <person name="Brent M.R."/>
            <person name="Brooks A.N."/>
            <person name="Brown R.H."/>
            <person name="Butlin R.K."/>
            <person name="Caggese C."/>
            <person name="Calvi B.R."/>
            <person name="Bernardo de Carvalho A."/>
            <person name="Caspi A."/>
            <person name="Castrezana S."/>
            <person name="Celniker S.E."/>
            <person name="Chang J.L."/>
            <person name="Chapple C."/>
            <person name="Chatterji S."/>
            <person name="Chinwalla A."/>
            <person name="Civetta A."/>
            <person name="Clifton S.W."/>
            <person name="Comeron J.M."/>
            <person name="Costello J.C."/>
            <person name="Coyne J.A."/>
            <person name="Daub J."/>
            <person name="David R.G."/>
            <person name="Delcher A.L."/>
            <person name="Delehaunty K."/>
            <person name="Do C.B."/>
            <person name="Ebling H."/>
            <person name="Edwards K."/>
            <person name="Eickbush T."/>
            <person name="Evans J.D."/>
            <person name="Filipski A."/>
            <person name="Findeiss S."/>
            <person name="Freyhult E."/>
            <person name="Fulton L."/>
            <person name="Fulton R."/>
            <person name="Garcia A.C."/>
            <person name="Gardiner A."/>
            <person name="Garfield D.A."/>
            <person name="Garvin B.E."/>
            <person name="Gibson G."/>
            <person name="Gilbert D."/>
            <person name="Gnerre S."/>
            <person name="Godfrey J."/>
            <person name="Good R."/>
            <person name="Gotea V."/>
            <person name="Gravely B."/>
            <person name="Greenberg A.J."/>
            <person name="Griffiths-Jones S."/>
            <person name="Gross S."/>
            <person name="Guigo R."/>
            <person name="Gustafson E.A."/>
            <person name="Haerty W."/>
            <person name="Hahn M.W."/>
            <person name="Halligan D.L."/>
            <person name="Halpern A.L."/>
            <person name="Halter G.M."/>
            <person name="Han M.V."/>
            <person name="Heger A."/>
            <person name="Hillier L."/>
            <person name="Hinrichs A.S."/>
            <person name="Holmes I."/>
            <person name="Hoskins R.A."/>
            <person name="Hubisz M.J."/>
            <person name="Hultmark D."/>
            <person name="Huntley M.A."/>
            <person name="Jaffe D.B."/>
            <person name="Jagadeeshan S."/>
            <person name="Jeck W.R."/>
            <person name="Johnson J."/>
            <person name="Jones C.D."/>
            <person name="Jordan W.C."/>
            <person name="Karpen G.H."/>
            <person name="Kataoka E."/>
            <person name="Keightley P.D."/>
            <person name="Kheradpour P."/>
            <person name="Kirkness E.F."/>
            <person name="Koerich L.B."/>
            <person name="Kristiansen K."/>
            <person name="Kudrna D."/>
            <person name="Kulathinal R.J."/>
            <person name="Kumar S."/>
            <person name="Kwok R."/>
            <person name="Lander E."/>
            <person name="Langley C.H."/>
            <person name="Lapoint R."/>
            <person name="Lazzaro B.P."/>
            <person name="Lee S.J."/>
            <person name="Levesque L."/>
            <person name="Li R."/>
            <person name="Lin C.F."/>
            <person name="Lin M.F."/>
            <person name="Lindblad-Toh K."/>
            <person name="Llopart A."/>
            <person name="Long M."/>
            <person name="Low L."/>
            <person name="Lozovsky E."/>
            <person name="Lu J."/>
            <person name="Luo M."/>
            <person name="Machado C.A."/>
            <person name="Makalowski W."/>
            <person name="Marzo M."/>
            <person name="Matsuda M."/>
            <person name="Matzkin L."/>
            <person name="McAllister B."/>
            <person name="McBride C.S."/>
            <person name="McKernan B."/>
            <person name="McKernan K."/>
            <person name="Mendez-Lago M."/>
            <person name="Minx P."/>
            <person name="Mollenhauer M.U."/>
            <person name="Montooth K."/>
            <person name="Mount S.M."/>
            <person name="Mu X."/>
            <person name="Myers E."/>
            <person name="Negre B."/>
            <person name="Newfeld S."/>
            <person name="Nielsen R."/>
            <person name="Noor M.A."/>
            <person name="O'Grady P."/>
            <person name="Pachter L."/>
            <person name="Papaceit M."/>
            <person name="Parisi M.J."/>
            <person name="Parisi M."/>
            <person name="Parts L."/>
            <person name="Pedersen J.S."/>
            <person name="Pesole G."/>
            <person name="Phillippy A.M."/>
            <person name="Ponting C.P."/>
            <person name="Pop M."/>
            <person name="Porcelli D."/>
            <person name="Powell J.R."/>
            <person name="Prohaska S."/>
            <person name="Pruitt K."/>
            <person name="Puig M."/>
            <person name="Quesneville H."/>
            <person name="Ram K.R."/>
            <person name="Rand D."/>
            <person name="Rasmussen M.D."/>
            <person name="Reed L.K."/>
            <person name="Reenan R."/>
            <person name="Reily A."/>
            <person name="Remington K.A."/>
            <person name="Rieger T.T."/>
            <person name="Ritchie M.G."/>
            <person name="Robin C."/>
            <person name="Rogers Y.H."/>
            <person name="Rohde C."/>
            <person name="Rozas J."/>
            <person name="Rubenfield M.J."/>
            <person name="Ruiz A."/>
            <person name="Russo S."/>
            <person name="Salzberg S.L."/>
            <person name="Sanchez-Gracia A."/>
            <person name="Saranga D.J."/>
            <person name="Sato H."/>
            <person name="Schaeffer S.W."/>
            <person name="Schatz M.C."/>
            <person name="Schlenke T."/>
            <person name="Schwartz R."/>
            <person name="Segarra C."/>
            <person name="Singh R.S."/>
            <person name="Sirot L."/>
            <person name="Sirota M."/>
            <person name="Sisneros N.B."/>
            <person name="Smith C.D."/>
            <person name="Smith T.F."/>
            <person name="Spieth J."/>
            <person name="Stage D.E."/>
            <person name="Stark A."/>
            <person name="Stephan W."/>
            <person name="Strausberg R.L."/>
            <person name="Strempel S."/>
            <person name="Sturgill D."/>
            <person name="Sutton G."/>
            <person name="Sutton G.G."/>
            <person name="Tao W."/>
            <person name="Teichmann S."/>
            <person name="Tobari Y.N."/>
            <person name="Tomimura Y."/>
            <person name="Tsolas J.M."/>
            <person name="Valente V.L."/>
            <person name="Venter E."/>
            <person name="Venter J.C."/>
            <person name="Vicario S."/>
            <person name="Vieira F.G."/>
            <person name="Vilella A.J."/>
            <person name="Villasante A."/>
            <person name="Walenz B."/>
            <person name="Wang J."/>
            <person name="Wasserman M."/>
            <person name="Watts T."/>
            <person name="Wilson D."/>
            <person name="Wilson R.K."/>
            <person name="Wing R.A."/>
            <person name="Wolfner M.F."/>
            <person name="Wong A."/>
            <person name="Wong G.K."/>
            <person name="Wu C.I."/>
            <person name="Wu G."/>
            <person name="Yamamoto D."/>
            <person name="Yang H.P."/>
            <person name="Yang S.P."/>
            <person name="Yorke J.A."/>
            <person name="Yoshida K."/>
            <person name="Zdobnov E."/>
            <person name="Zhang P."/>
            <person name="Zhang Y."/>
            <person name="Zimin A.V."/>
            <person name="Baldwin J."/>
            <person name="Abdouelleil A."/>
            <person name="Abdulkadir J."/>
            <person name="Abebe A."/>
            <person name="Abera B."/>
            <person name="Abreu J."/>
            <person name="Acer S.C."/>
            <person name="Aftuck L."/>
            <person name="Alexander A."/>
            <person name="An P."/>
            <person name="Anderson E."/>
            <person name="Anderson S."/>
            <person name="Arachi H."/>
            <person name="Azer M."/>
            <person name="Bachantsang P."/>
            <person name="Barry A."/>
            <person name="Bayul T."/>
            <person name="Berlin A."/>
            <person name="Bessette D."/>
            <person name="Bloom T."/>
            <person name="Blye J."/>
            <person name="Boguslavskiy L."/>
            <person name="Bonnet C."/>
            <person name="Boukhgalter B."/>
            <person name="Bourzgui I."/>
            <person name="Brown A."/>
            <person name="Cahill P."/>
            <person name="Channer S."/>
            <person name="Cheshatsang Y."/>
            <person name="Chuda L."/>
            <person name="Citroen M."/>
            <person name="Collymore A."/>
            <person name="Cooke P."/>
            <person name="Costello M."/>
            <person name="D'Aco K."/>
            <person name="Daza R."/>
            <person name="De Haan G."/>
            <person name="DeGray S."/>
            <person name="DeMaso C."/>
            <person name="Dhargay N."/>
            <person name="Dooley K."/>
            <person name="Dooley E."/>
            <person name="Doricent M."/>
            <person name="Dorje P."/>
            <person name="Dorjee K."/>
            <person name="Dupes A."/>
            <person name="Elong R."/>
            <person name="Falk J."/>
            <person name="Farina A."/>
            <person name="Faro S."/>
            <person name="Ferguson D."/>
            <person name="Fisher S."/>
            <person name="Foley C.D."/>
            <person name="Franke A."/>
            <person name="Friedrich D."/>
            <person name="Gadbois L."/>
            <person name="Gearin G."/>
            <person name="Gearin C.R."/>
            <person name="Giannoukos G."/>
            <person name="Goode T."/>
            <person name="Graham J."/>
            <person name="Grandbois E."/>
            <person name="Grewal S."/>
            <person name="Gyaltsen K."/>
            <person name="Hafez N."/>
            <person name="Hagos B."/>
            <person name="Hall J."/>
            <person name="Henson C."/>
            <person name="Hollinger A."/>
            <person name="Honan T."/>
            <person name="Huard M.D."/>
            <person name="Hughes L."/>
            <person name="Hurhula B."/>
            <person name="Husby M.E."/>
            <person name="Kamat A."/>
            <person name="Kanga B."/>
            <person name="Kashin S."/>
            <person name="Khazanovich D."/>
            <person name="Kisner P."/>
            <person name="Lance K."/>
            <person name="Lara M."/>
            <person name="Lee W."/>
            <person name="Lennon N."/>
            <person name="Letendre F."/>
            <person name="LeVine R."/>
            <person name="Lipovsky A."/>
            <person name="Liu X."/>
            <person name="Liu J."/>
            <person name="Liu S."/>
            <person name="Lokyitsang T."/>
            <person name="Lokyitsang Y."/>
            <person name="Lubonja R."/>
            <person name="Lui A."/>
            <person name="MacDonald P."/>
            <person name="Magnisalis V."/>
            <person name="Maru K."/>
            <person name="Matthews C."/>
            <person name="McCusker W."/>
            <person name="McDonough S."/>
            <person name="Mehta T."/>
            <person name="Meldrim J."/>
            <person name="Meneus L."/>
            <person name="Mihai O."/>
            <person name="Mihalev A."/>
            <person name="Mihova T."/>
            <person name="Mittelman R."/>
            <person name="Mlenga V."/>
            <person name="Montmayeur A."/>
            <person name="Mulrain L."/>
            <person name="Navidi A."/>
            <person name="Naylor J."/>
            <person name="Negash T."/>
            <person name="Nguyen T."/>
            <person name="Nguyen N."/>
            <person name="Nicol R."/>
            <person name="Norbu C."/>
            <person name="Norbu N."/>
            <person name="Novod N."/>
            <person name="O'Neill B."/>
            <person name="Osman S."/>
            <person name="Markiewicz E."/>
            <person name="Oyono O.L."/>
            <person name="Patti C."/>
            <person name="Phunkhang P."/>
            <person name="Pierre F."/>
            <person name="Priest M."/>
            <person name="Raghuraman S."/>
            <person name="Rege F."/>
            <person name="Reyes R."/>
            <person name="Rise C."/>
            <person name="Rogov P."/>
            <person name="Ross K."/>
            <person name="Ryan E."/>
            <person name="Settipalli S."/>
            <person name="Shea T."/>
            <person name="Sherpa N."/>
            <person name="Shi L."/>
            <person name="Shih D."/>
            <person name="Sparrow T."/>
            <person name="Spaulding J."/>
            <person name="Stalker J."/>
            <person name="Stange-Thomann N."/>
            <person name="Stavropoulos S."/>
            <person name="Stone C."/>
            <person name="Strader C."/>
            <person name="Tesfaye S."/>
            <person name="Thomson T."/>
            <person name="Thoulutsang Y."/>
            <person name="Thoulutsang D."/>
            <person name="Topham K."/>
            <person name="Topping I."/>
            <person name="Tsamla T."/>
            <person name="Vassiliev H."/>
            <person name="Vo A."/>
            <person name="Wangchuk T."/>
            <person name="Wangdi T."/>
            <person name="Weiand M."/>
            <person name="Wilkinson J."/>
            <person name="Wilson A."/>
            <person name="Yadav S."/>
            <person name="Young G."/>
            <person name="Yu Q."/>
            <person name="Zembek L."/>
            <person name="Zhong D."/>
            <person name="Zimmer A."/>
            <person name="Zwirko Z."/>
            <person name="Jaffe D.B."/>
            <person name="Alvarez P."/>
            <person name="Brockman W."/>
            <person name="Butler J."/>
            <person name="Chin C."/>
            <person name="Gnerre S."/>
            <person name="Grabherr M."/>
            <person name="Kleber M."/>
            <person name="Mauceli E."/>
            <person name="MacCallum I."/>
        </authorList>
    </citation>
    <scope>NUCLEOTIDE SEQUENCE [LARGE SCALE GENOMIC DNA]</scope>
    <source>
        <strain evidence="2">Tucson 15287-2541.00</strain>
    </source>
</reference>
<evidence type="ECO:0000313" key="1">
    <source>
        <dbReference type="EMBL" id="EDV91973.1"/>
    </source>
</evidence>
<dbReference type="Proteomes" id="UP000001070">
    <property type="component" value="Unassembled WGS sequence"/>
</dbReference>
<name>B4JMN0_DROGR</name>
<organism evidence="2">
    <name type="scientific">Drosophila grimshawi</name>
    <name type="common">Hawaiian fruit fly</name>
    <name type="synonym">Idiomyia grimshawi</name>
    <dbReference type="NCBI Taxonomy" id="7222"/>
    <lineage>
        <taxon>Eukaryota</taxon>
        <taxon>Metazoa</taxon>
        <taxon>Ecdysozoa</taxon>
        <taxon>Arthropoda</taxon>
        <taxon>Hexapoda</taxon>
        <taxon>Insecta</taxon>
        <taxon>Pterygota</taxon>
        <taxon>Neoptera</taxon>
        <taxon>Endopterygota</taxon>
        <taxon>Diptera</taxon>
        <taxon>Brachycera</taxon>
        <taxon>Muscomorpha</taxon>
        <taxon>Ephydroidea</taxon>
        <taxon>Drosophilidae</taxon>
        <taxon>Drosophila</taxon>
        <taxon>Hawaiian Drosophila</taxon>
    </lineage>
</organism>
<dbReference type="AlphaFoldDB" id="B4JMN0"/>
<gene>
    <name evidence="1" type="primary">Dgri\GH24655</name>
    <name evidence="1" type="ORF">Dgri_GH24655</name>
</gene>
<dbReference type="KEGG" id="dgr:6565643"/>
<dbReference type="eggNOG" id="ENOG502T73K">
    <property type="taxonomic scope" value="Eukaryota"/>
</dbReference>
<keyword evidence="2" id="KW-1185">Reference proteome</keyword>